<reference evidence="8" key="3">
    <citation type="submission" date="2012-02" db="EMBL/GenBank/DDBJ databases">
        <title>Complete sequence of chromosome 1 of Prevotella dentalis DSM 3688.</title>
        <authorList>
            <consortium name="US DOE Joint Genome Institute (JGI-PGF)"/>
            <person name="Lucas S."/>
            <person name="Copeland A."/>
            <person name="Lapidus A."/>
            <person name="Glavina del Rio T."/>
            <person name="Dalin E."/>
            <person name="Tice H."/>
            <person name="Bruce D."/>
            <person name="Goodwin L."/>
            <person name="Pitluck S."/>
            <person name="Peters L."/>
            <person name="Mikhailova N."/>
            <person name="Chertkov O."/>
            <person name="Kyrpides N."/>
            <person name="Mavromatis K."/>
            <person name="Ivanova N."/>
            <person name="Brettin T."/>
            <person name="Detter J.C."/>
            <person name="Han C."/>
            <person name="Larimer F."/>
            <person name="Land M."/>
            <person name="Hauser L."/>
            <person name="Markowitz V."/>
            <person name="Cheng J.-F."/>
            <person name="Hugenholtz P."/>
            <person name="Woyke T."/>
            <person name="Wu D."/>
            <person name="Gronow S."/>
            <person name="Wellnitz S."/>
            <person name="Brambilla E."/>
            <person name="Klenk H.-P."/>
            <person name="Eisen J.A."/>
        </authorList>
    </citation>
    <scope>NUCLEOTIDE SEQUENCE [LARGE SCALE GENOMIC DNA]</scope>
    <source>
        <strain evidence="8">DSM 3688</strain>
    </source>
</reference>
<dbReference type="Pfam" id="PF05175">
    <property type="entry name" value="MTS"/>
    <property type="match status" value="1"/>
</dbReference>
<comment type="catalytic activity">
    <reaction evidence="6">
        <text>adenosine(37) in tRNA1(Val) + S-adenosyl-L-methionine = N(6)-methyladenosine(37) in tRNA1(Val) + S-adenosyl-L-homocysteine + H(+)</text>
        <dbReference type="Rhea" id="RHEA:43160"/>
        <dbReference type="Rhea" id="RHEA-COMP:10369"/>
        <dbReference type="Rhea" id="RHEA-COMP:10370"/>
        <dbReference type="ChEBI" id="CHEBI:15378"/>
        <dbReference type="ChEBI" id="CHEBI:57856"/>
        <dbReference type="ChEBI" id="CHEBI:59789"/>
        <dbReference type="ChEBI" id="CHEBI:74411"/>
        <dbReference type="ChEBI" id="CHEBI:74449"/>
        <dbReference type="EC" id="2.1.1.223"/>
    </reaction>
</comment>
<keyword evidence="5 6" id="KW-0819">tRNA processing</keyword>
<proteinExistence type="inferred from homology"/>
<evidence type="ECO:0000313" key="8">
    <source>
        <dbReference type="EMBL" id="AGB28140.1"/>
    </source>
</evidence>
<dbReference type="GO" id="GO:0003676">
    <property type="term" value="F:nucleic acid binding"/>
    <property type="evidence" value="ECO:0007669"/>
    <property type="project" value="InterPro"/>
</dbReference>
<accession>F9D1C2</accession>
<name>F9D1C2_PREDD</name>
<dbReference type="Proteomes" id="UP000007820">
    <property type="component" value="Unassembled WGS sequence"/>
</dbReference>
<dbReference type="InterPro" id="IPR029063">
    <property type="entry name" value="SAM-dependent_MTases_sf"/>
</dbReference>
<reference evidence="11" key="2">
    <citation type="submission" date="2012-02" db="EMBL/GenBank/DDBJ databases">
        <title>Complete sequence of chromosome 1 of Prevotella dentalis DSM 3688.</title>
        <authorList>
            <person name="Lucas S."/>
            <person name="Copeland A."/>
            <person name="Lapidus A."/>
            <person name="Glavina del Rio T."/>
            <person name="Dalin E."/>
            <person name="Tice H."/>
            <person name="Bruce D."/>
            <person name="Goodwin L."/>
            <person name="Pitluck S."/>
            <person name="Peters L."/>
            <person name="Mikhailova N."/>
            <person name="Chertkov O."/>
            <person name="Kyrpides N."/>
            <person name="Mavromatis K."/>
            <person name="Ivanova N."/>
            <person name="Brettin T."/>
            <person name="Detter J.C."/>
            <person name="Han C."/>
            <person name="Larimer F."/>
            <person name="Land M."/>
            <person name="Hauser L."/>
            <person name="Markowitz V."/>
            <person name="Cheng J.-F."/>
            <person name="Hugenholtz P."/>
            <person name="Woyke T."/>
            <person name="Wu D."/>
            <person name="Gronow S."/>
            <person name="Wellnitz S."/>
            <person name="Brambilla E."/>
            <person name="Klenk H.-P."/>
            <person name="Eisen J.A."/>
        </authorList>
    </citation>
    <scope>NUCLEOTIDE SEQUENCE [LARGE SCALE GENOMIC DNA]</scope>
    <source>
        <strain evidence="11">ATCC 49559 / DSM 3688 / JCM 13448 / NCTC 12043 / ES 2772</strain>
    </source>
</reference>
<dbReference type="CDD" id="cd02440">
    <property type="entry name" value="AdoMet_MTases"/>
    <property type="match status" value="1"/>
</dbReference>
<comment type="subcellular location">
    <subcellularLocation>
        <location evidence="6">Cytoplasm</location>
    </subcellularLocation>
</comment>
<dbReference type="InterPro" id="IPR022882">
    <property type="entry name" value="tRNA_adenine-N6_MeTrfase"/>
</dbReference>
<protein>
    <recommendedName>
        <fullName evidence="6">tRNA1(Val) (adenine(37)-N6)-methyltransferase</fullName>
        <ecNumber evidence="6">2.1.1.223</ecNumber>
    </recommendedName>
    <alternativeName>
        <fullName evidence="6">tRNA m6A37 methyltransferase</fullName>
    </alternativeName>
</protein>
<dbReference type="GO" id="GO:0008033">
    <property type="term" value="P:tRNA processing"/>
    <property type="evidence" value="ECO:0007669"/>
    <property type="project" value="UniProtKB-UniRule"/>
</dbReference>
<dbReference type="SUPFAM" id="SSF53335">
    <property type="entry name" value="S-adenosyl-L-methionine-dependent methyltransferases"/>
    <property type="match status" value="1"/>
</dbReference>
<feature type="domain" description="Methyltransferase small" evidence="7">
    <location>
        <begin position="46"/>
        <end position="144"/>
    </location>
</feature>
<evidence type="ECO:0000256" key="3">
    <source>
        <dbReference type="ARBA" id="ARBA00022679"/>
    </source>
</evidence>
<dbReference type="Gene3D" id="3.40.50.150">
    <property type="entry name" value="Vaccinia Virus protein VP39"/>
    <property type="match status" value="1"/>
</dbReference>
<dbReference type="InterPro" id="IPR020596">
    <property type="entry name" value="rRNA_Ade_Mease_Trfase_CS"/>
</dbReference>
<dbReference type="PANTHER" id="PTHR47739">
    <property type="entry name" value="TRNA1(VAL) (ADENINE(37)-N6)-METHYLTRANSFERASE"/>
    <property type="match status" value="1"/>
</dbReference>
<dbReference type="InterPro" id="IPR050210">
    <property type="entry name" value="tRNA_Adenine-N(6)_MTase"/>
</dbReference>
<dbReference type="GO" id="GO:0000179">
    <property type="term" value="F:rRNA (adenine-N6,N6-)-dimethyltransferase activity"/>
    <property type="evidence" value="ECO:0007669"/>
    <property type="project" value="InterPro"/>
</dbReference>
<dbReference type="Proteomes" id="UP000010862">
    <property type="component" value="Chromosome 1"/>
</dbReference>
<keyword evidence="11" id="KW-1185">Reference proteome</keyword>
<evidence type="ECO:0000259" key="7">
    <source>
        <dbReference type="Pfam" id="PF05175"/>
    </source>
</evidence>
<dbReference type="eggNOG" id="COG4123">
    <property type="taxonomic scope" value="Bacteria"/>
</dbReference>
<dbReference type="KEGG" id="pdt:Prede_0795"/>
<evidence type="ECO:0000313" key="10">
    <source>
        <dbReference type="Proteomes" id="UP000007820"/>
    </source>
</evidence>
<dbReference type="PROSITE" id="PS01131">
    <property type="entry name" value="RRNA_A_DIMETH"/>
    <property type="match status" value="1"/>
</dbReference>
<evidence type="ECO:0000313" key="9">
    <source>
        <dbReference type="EMBL" id="EGQ16423.1"/>
    </source>
</evidence>
<keyword evidence="1 6" id="KW-0963">Cytoplasm</keyword>
<dbReference type="OrthoDB" id="5383291at2"/>
<evidence type="ECO:0000256" key="6">
    <source>
        <dbReference type="HAMAP-Rule" id="MF_01872"/>
    </source>
</evidence>
<dbReference type="InterPro" id="IPR007848">
    <property type="entry name" value="Small_mtfrase_dom"/>
</dbReference>
<comment type="function">
    <text evidence="6">Specifically methylates the adenine in position 37 of tRNA(1)(Val) (anticodon cmo5UAC).</text>
</comment>
<evidence type="ECO:0000256" key="1">
    <source>
        <dbReference type="ARBA" id="ARBA00022490"/>
    </source>
</evidence>
<sequence length="244" mass="27041">MKQNGVFGVKGQMTDGFQFKQFTIFHDRCAMKVGTDGVLLGAWAHGGRRVLDVGAGTGLISLMMAQRFPEARIEGVEIDAAAARQAAENFSASSFAGRVGVWPVALQDFEPSGPYEAIVSNPPFFLNGEKNPDAGRRMARHAENLPFAVLFRFAVRWLTPDGELSAIVPAEVVEQFVADAYLSGLCLSRRVGLRTTQRKPVRRCLVAFHRLHGETVERAVHTLLNPDGSRSDWYQELTKDFYIR</sequence>
<dbReference type="HAMAP" id="MF_01872">
    <property type="entry name" value="tRNA_methyltr_YfiC"/>
    <property type="match status" value="1"/>
</dbReference>
<dbReference type="STRING" id="908937.Prede_0795"/>
<dbReference type="AlphaFoldDB" id="F9D1C2"/>
<evidence type="ECO:0000256" key="2">
    <source>
        <dbReference type="ARBA" id="ARBA00022603"/>
    </source>
</evidence>
<dbReference type="GO" id="GO:0016430">
    <property type="term" value="F:tRNA (adenine-N6)-methyltransferase activity"/>
    <property type="evidence" value="ECO:0007669"/>
    <property type="project" value="UniProtKB-UniRule"/>
</dbReference>
<evidence type="ECO:0000313" key="11">
    <source>
        <dbReference type="Proteomes" id="UP000010862"/>
    </source>
</evidence>
<dbReference type="PANTHER" id="PTHR47739:SF1">
    <property type="entry name" value="TRNA1(VAL) (ADENINE(37)-N6)-METHYLTRANSFERASE"/>
    <property type="match status" value="1"/>
</dbReference>
<dbReference type="HOGENOM" id="CLU_061983_0_0_10"/>
<dbReference type="InterPro" id="IPR002052">
    <property type="entry name" value="DNA_methylase_N6_adenine_CS"/>
</dbReference>
<keyword evidence="3 6" id="KW-0808">Transferase</keyword>
<keyword evidence="2 6" id="KW-0489">Methyltransferase</keyword>
<dbReference type="GO" id="GO:0005737">
    <property type="term" value="C:cytoplasm"/>
    <property type="evidence" value="ECO:0007669"/>
    <property type="project" value="UniProtKB-SubCell"/>
</dbReference>
<reference evidence="9 10" key="1">
    <citation type="submission" date="2011-04" db="EMBL/GenBank/DDBJ databases">
        <authorList>
            <person name="Muzny D."/>
            <person name="Qin X."/>
            <person name="Deng J."/>
            <person name="Jiang H."/>
            <person name="Liu Y."/>
            <person name="Qu J."/>
            <person name="Song X.-Z."/>
            <person name="Zhang L."/>
            <person name="Thornton R."/>
            <person name="Coyle M."/>
            <person name="Francisco L."/>
            <person name="Jackson L."/>
            <person name="Javaid M."/>
            <person name="Korchina V."/>
            <person name="Kovar C."/>
            <person name="Mata R."/>
            <person name="Mathew T."/>
            <person name="Ngo R."/>
            <person name="Nguyen L."/>
            <person name="Nguyen N."/>
            <person name="Okwuonu G."/>
            <person name="Ongeri F."/>
            <person name="Pham C."/>
            <person name="Simmons D."/>
            <person name="Wilczek-Boney K."/>
            <person name="Hale W."/>
            <person name="Jakkamsetti A."/>
            <person name="Pham P."/>
            <person name="Ruth R."/>
            <person name="San Lucas F."/>
            <person name="Warren J."/>
            <person name="Zhang J."/>
            <person name="Zhao Z."/>
            <person name="Zhou C."/>
            <person name="Zhu D."/>
            <person name="Lee S."/>
            <person name="Bess C."/>
            <person name="Blankenburg K."/>
            <person name="Forbes L."/>
            <person name="Fu Q."/>
            <person name="Gubbala S."/>
            <person name="Hirani K."/>
            <person name="Jayaseelan J.C."/>
            <person name="Lara F."/>
            <person name="Munidasa M."/>
            <person name="Palculict T."/>
            <person name="Patil S."/>
            <person name="Pu L.-L."/>
            <person name="Saada N."/>
            <person name="Tang L."/>
            <person name="Weissenberger G."/>
            <person name="Zhu Y."/>
            <person name="Hemphill L."/>
            <person name="Shang Y."/>
            <person name="Youmans B."/>
            <person name="Ayvaz T."/>
            <person name="Ross M."/>
            <person name="Santibanez J."/>
            <person name="Aqrawi P."/>
            <person name="Gross S."/>
            <person name="Joshi V."/>
            <person name="Fowler G."/>
            <person name="Nazareth L."/>
            <person name="Reid J."/>
            <person name="Worley K."/>
            <person name="Petrosino J."/>
            <person name="Highlander S."/>
            <person name="Gibbs R."/>
        </authorList>
    </citation>
    <scope>NUCLEOTIDE SEQUENCE [LARGE SCALE GENOMIC DNA]</scope>
    <source>
        <strain evidence="9 10">DSM 3688</strain>
    </source>
</reference>
<gene>
    <name evidence="9" type="primary">smtA</name>
    <name evidence="8" type="ordered locus">Prede_0795</name>
    <name evidence="9" type="ORF">HMPREF9136_0650</name>
</gene>
<comment type="similarity">
    <text evidence="6">Belongs to the methyltransferase superfamily. tRNA (adenine-N(6)-)-methyltransferase family.</text>
</comment>
<evidence type="ECO:0000256" key="4">
    <source>
        <dbReference type="ARBA" id="ARBA00022691"/>
    </source>
</evidence>
<evidence type="ECO:0000256" key="5">
    <source>
        <dbReference type="ARBA" id="ARBA00022694"/>
    </source>
</evidence>
<keyword evidence="4 6" id="KW-0949">S-adenosyl-L-methionine</keyword>
<dbReference type="PATRIC" id="fig|908937.9.peg.829"/>
<dbReference type="EC" id="2.1.1.223" evidence="6"/>
<organism evidence="9 10">
    <name type="scientific">Prevotella dentalis (strain ATCC 49559 / DSM 3688 / JCM 13448 / NCTC 12043 / ES 2772)</name>
    <name type="common">Mitsuokella dentalis</name>
    <dbReference type="NCBI Taxonomy" id="908937"/>
    <lineage>
        <taxon>Bacteria</taxon>
        <taxon>Pseudomonadati</taxon>
        <taxon>Bacteroidota</taxon>
        <taxon>Bacteroidia</taxon>
        <taxon>Bacteroidales</taxon>
        <taxon>Prevotellaceae</taxon>
        <taxon>Prevotella</taxon>
    </lineage>
</organism>
<dbReference type="EMBL" id="AFPW01000007">
    <property type="protein sequence ID" value="EGQ16423.1"/>
    <property type="molecule type" value="Genomic_DNA"/>
</dbReference>
<dbReference type="PROSITE" id="PS00092">
    <property type="entry name" value="N6_MTASE"/>
    <property type="match status" value="1"/>
</dbReference>
<dbReference type="EMBL" id="CP003368">
    <property type="protein sequence ID" value="AGB28140.1"/>
    <property type="molecule type" value="Genomic_DNA"/>
</dbReference>